<keyword evidence="1" id="KW-1133">Transmembrane helix</keyword>
<dbReference type="RefSeq" id="WP_067005173.1">
    <property type="nucleotide sequence ID" value="NZ_BNDU01000006.1"/>
</dbReference>
<feature type="transmembrane region" description="Helical" evidence="1">
    <location>
        <begin position="6"/>
        <end position="30"/>
    </location>
</feature>
<dbReference type="Proteomes" id="UP000054241">
    <property type="component" value="Unassembled WGS sequence"/>
</dbReference>
<dbReference type="EMBL" id="LMWL01000057">
    <property type="protein sequence ID" value="KUM92819.1"/>
    <property type="molecule type" value="Genomic_DNA"/>
</dbReference>
<protein>
    <submittedName>
        <fullName evidence="2">Uncharacterized protein</fullName>
    </submittedName>
</protein>
<keyword evidence="3" id="KW-1185">Reference proteome</keyword>
<gene>
    <name evidence="2" type="ORF">AQI88_30145</name>
</gene>
<comment type="caution">
    <text evidence="2">The sequence shown here is derived from an EMBL/GenBank/DDBJ whole genome shotgun (WGS) entry which is preliminary data.</text>
</comment>
<proteinExistence type="predicted"/>
<dbReference type="OrthoDB" id="4350935at2"/>
<organism evidence="2 3">
    <name type="scientific">Streptomyces cellostaticus</name>
    <dbReference type="NCBI Taxonomy" id="67285"/>
    <lineage>
        <taxon>Bacteria</taxon>
        <taxon>Bacillati</taxon>
        <taxon>Actinomycetota</taxon>
        <taxon>Actinomycetes</taxon>
        <taxon>Kitasatosporales</taxon>
        <taxon>Streptomycetaceae</taxon>
        <taxon>Streptomyces</taxon>
    </lineage>
</organism>
<keyword evidence="1" id="KW-0812">Transmembrane</keyword>
<reference evidence="2 3" key="1">
    <citation type="submission" date="2015-10" db="EMBL/GenBank/DDBJ databases">
        <title>Draft genome sequence of Streptomyces cellostaticus DSM 40189, type strain for the species Streptomyces cellostaticus.</title>
        <authorList>
            <person name="Ruckert C."/>
            <person name="Winkler A."/>
            <person name="Kalinowski J."/>
            <person name="Kampfer P."/>
            <person name="Glaeser S."/>
        </authorList>
    </citation>
    <scope>NUCLEOTIDE SEQUENCE [LARGE SCALE GENOMIC DNA]</scope>
    <source>
        <strain evidence="2 3">DSM 40189</strain>
    </source>
</reference>
<evidence type="ECO:0000313" key="2">
    <source>
        <dbReference type="EMBL" id="KUM92819.1"/>
    </source>
</evidence>
<sequence length="72" mass="7690">MYDTGWTVGAAALFVHLASLVLGFGAVLVADHHALLCLTGRCTLRDTLHSTARLHVPIHQAPSWAMGSTPVR</sequence>
<accession>A0A101NGY1</accession>
<name>A0A101NGY1_9ACTN</name>
<evidence type="ECO:0000313" key="3">
    <source>
        <dbReference type="Proteomes" id="UP000054241"/>
    </source>
</evidence>
<keyword evidence="1" id="KW-0472">Membrane</keyword>
<dbReference type="AlphaFoldDB" id="A0A101NGY1"/>
<evidence type="ECO:0000256" key="1">
    <source>
        <dbReference type="SAM" id="Phobius"/>
    </source>
</evidence>